<sequence length="180" mass="20629">MGRLGNIAAAASAIPEAKRLENELKLEYHYQLLTNPEANGNYLLELGYIDQARLRALLNKRVDKDEFKHLRGRLYAWSQIYGTYTESASEIMEYKELENYPLVRDRKKAEEEKKKKDEKEAKKQADKSSKNEEKERKKNEEKAKKQTDKPANRDTKKKAPTSGKTRGVATGSTGRGSHRG</sequence>
<evidence type="ECO:0000313" key="3">
    <source>
        <dbReference type="Proteomes" id="UP000710849"/>
    </source>
</evidence>
<protein>
    <submittedName>
        <fullName evidence="2">Uncharacterized protein</fullName>
    </submittedName>
</protein>
<dbReference type="GeneID" id="62149368"/>
<evidence type="ECO:0000256" key="1">
    <source>
        <dbReference type="SAM" id="MobiDB-lite"/>
    </source>
</evidence>
<keyword evidence="3" id="KW-1185">Reference proteome</keyword>
<organism evidence="2 3">
    <name type="scientific">Botrytis byssoidea</name>
    <dbReference type="NCBI Taxonomy" id="139641"/>
    <lineage>
        <taxon>Eukaryota</taxon>
        <taxon>Fungi</taxon>
        <taxon>Dikarya</taxon>
        <taxon>Ascomycota</taxon>
        <taxon>Pezizomycotina</taxon>
        <taxon>Leotiomycetes</taxon>
        <taxon>Helotiales</taxon>
        <taxon>Sclerotiniaceae</taxon>
        <taxon>Botrytis</taxon>
    </lineage>
</organism>
<evidence type="ECO:0000313" key="2">
    <source>
        <dbReference type="EMBL" id="KAF7943709.1"/>
    </source>
</evidence>
<proteinExistence type="predicted"/>
<dbReference type="Proteomes" id="UP000710849">
    <property type="component" value="Unassembled WGS sequence"/>
</dbReference>
<reference evidence="2 3" key="1">
    <citation type="journal article" date="2020" name="Genome Biol. Evol.">
        <title>Comparative genomics of Sclerotiniaceae.</title>
        <authorList>
            <person name="Valero Jimenez C.A."/>
            <person name="Steentjes M."/>
            <person name="Scholten O.E."/>
            <person name="Van Kan J.A.L."/>
        </authorList>
    </citation>
    <scope>NUCLEOTIDE SEQUENCE [LARGE SCALE GENOMIC DNA]</scope>
    <source>
        <strain evidence="2 3">MUCL 94</strain>
    </source>
</reference>
<dbReference type="RefSeq" id="XP_038732768.1">
    <property type="nucleotide sequence ID" value="XM_038876292.1"/>
</dbReference>
<feature type="compositionally biased region" description="Basic and acidic residues" evidence="1">
    <location>
        <begin position="102"/>
        <end position="154"/>
    </location>
</feature>
<name>A0A9P5IP68_9HELO</name>
<gene>
    <name evidence="2" type="ORF">EAE97_005779</name>
</gene>
<accession>A0A9P5IP68</accession>
<dbReference type="AlphaFoldDB" id="A0A9P5IP68"/>
<dbReference type="EMBL" id="RCSW01000010">
    <property type="protein sequence ID" value="KAF7943709.1"/>
    <property type="molecule type" value="Genomic_DNA"/>
</dbReference>
<feature type="region of interest" description="Disordered" evidence="1">
    <location>
        <begin position="102"/>
        <end position="180"/>
    </location>
</feature>
<comment type="caution">
    <text evidence="2">The sequence shown here is derived from an EMBL/GenBank/DDBJ whole genome shotgun (WGS) entry which is preliminary data.</text>
</comment>